<geneLocation type="mitochondrion" evidence="7"/>
<protein>
    <submittedName>
        <fullName evidence="7">Ribosomal protein S7</fullName>
    </submittedName>
</protein>
<evidence type="ECO:0000256" key="2">
    <source>
        <dbReference type="ARBA" id="ARBA00022980"/>
    </source>
</evidence>
<dbReference type="InterPro" id="IPR023798">
    <property type="entry name" value="Ribosomal_uS7_dom"/>
</dbReference>
<feature type="domain" description="Small ribosomal subunit protein uS7" evidence="6">
    <location>
        <begin position="141"/>
        <end position="191"/>
    </location>
</feature>
<evidence type="ECO:0000256" key="1">
    <source>
        <dbReference type="ARBA" id="ARBA00007151"/>
    </source>
</evidence>
<feature type="region of interest" description="Disordered" evidence="5">
    <location>
        <begin position="192"/>
        <end position="230"/>
    </location>
</feature>
<sequence>MYWLQYIHNQKKEKKTLSSVSSPLSSVQREQKESFLSFLLSTPRSSLHDQMINANERKKREILRQEEEEKEQKKNLFFPSASTATFSSPFTPFAHTLSYPSKMNEFSVFTKQKLQGDLDIALALARFSWAQKYGEFLSKDQCLEKIFEAVTPLVGLQKIRRGRSSQVTPVPLSQSSRVQLAWKWILQSSKLPSTSSSLPEKESSFGKGKKGKKLTKQSTGPRVSSSPEKKDEKDILVKFGSLRTKTHIKSLGKEFFHILEGTSAACQEKEKWYKRIQKSRIHANPRWWRG</sequence>
<feature type="coiled-coil region" evidence="4">
    <location>
        <begin position="48"/>
        <end position="76"/>
    </location>
</feature>
<dbReference type="GO" id="GO:0005840">
    <property type="term" value="C:ribosome"/>
    <property type="evidence" value="ECO:0007669"/>
    <property type="project" value="UniProtKB-KW"/>
</dbReference>
<evidence type="ECO:0000256" key="5">
    <source>
        <dbReference type="SAM" id="MobiDB-lite"/>
    </source>
</evidence>
<keyword evidence="3" id="KW-0687">Ribonucleoprotein</keyword>
<evidence type="ECO:0000259" key="6">
    <source>
        <dbReference type="Pfam" id="PF00177"/>
    </source>
</evidence>
<dbReference type="GO" id="GO:1990904">
    <property type="term" value="C:ribonucleoprotein complex"/>
    <property type="evidence" value="ECO:0007669"/>
    <property type="project" value="UniProtKB-KW"/>
</dbReference>
<dbReference type="InterPro" id="IPR036823">
    <property type="entry name" value="Ribosomal_uS7_dom_sf"/>
</dbReference>
<evidence type="ECO:0000256" key="4">
    <source>
        <dbReference type="SAM" id="Coils"/>
    </source>
</evidence>
<dbReference type="Pfam" id="PF00177">
    <property type="entry name" value="Ribosomal_S7"/>
    <property type="match status" value="1"/>
</dbReference>
<keyword evidence="4" id="KW-0175">Coiled coil</keyword>
<evidence type="ECO:0000313" key="7">
    <source>
        <dbReference type="EMBL" id="QGN73960.1"/>
    </source>
</evidence>
<dbReference type="SUPFAM" id="SSF47973">
    <property type="entry name" value="Ribosomal protein S7"/>
    <property type="match status" value="1"/>
</dbReference>
<dbReference type="AlphaFoldDB" id="A0A650AKJ5"/>
<reference evidence="7" key="1">
    <citation type="submission" date="2019-11" db="EMBL/GenBank/DDBJ databases">
        <title>Complete mitogenomes of the marine picoplanktonic green algae Prasinoderma sp. MBIC 10622 and Prasinococcus capsulatus CCMP 1194 (Palmophyllophyceae).</title>
        <authorList>
            <person name="Turmel M."/>
            <person name="Otis C."/>
            <person name="Lemieux C."/>
        </authorList>
    </citation>
    <scope>NUCLEOTIDE SEQUENCE</scope>
</reference>
<keyword evidence="7" id="KW-0496">Mitochondrion</keyword>
<comment type="similarity">
    <text evidence="1">Belongs to the universal ribosomal protein uS7 family.</text>
</comment>
<dbReference type="EMBL" id="MN662312">
    <property type="protein sequence ID" value="QGN73960.1"/>
    <property type="molecule type" value="Genomic_DNA"/>
</dbReference>
<feature type="compositionally biased region" description="Polar residues" evidence="5">
    <location>
        <begin position="216"/>
        <end position="226"/>
    </location>
</feature>
<accession>A0A650AKJ5</accession>
<name>A0A650AKJ5_9VIRI</name>
<keyword evidence="2 7" id="KW-0689">Ribosomal protein</keyword>
<gene>
    <name evidence="7" type="primary">rps7</name>
</gene>
<dbReference type="Gene3D" id="1.10.455.10">
    <property type="entry name" value="Ribosomal protein S7 domain"/>
    <property type="match status" value="1"/>
</dbReference>
<organism evidence="7">
    <name type="scientific">Prasinococcus sp. CCMP1194</name>
    <dbReference type="NCBI Taxonomy" id="110672"/>
    <lineage>
        <taxon>Eukaryota</taxon>
        <taxon>Viridiplantae</taxon>
        <taxon>Prasinodermophyta</taxon>
        <taxon>Palmophyllophyceae</taxon>
        <taxon>Prasinococcales</taxon>
        <taxon>Prasinococcaceae</taxon>
        <taxon>Prasinococcus</taxon>
    </lineage>
</organism>
<evidence type="ECO:0000256" key="3">
    <source>
        <dbReference type="ARBA" id="ARBA00023274"/>
    </source>
</evidence>
<proteinExistence type="inferred from homology"/>